<comment type="caution">
    <text evidence="1">The sequence shown here is derived from an EMBL/GenBank/DDBJ whole genome shotgun (WGS) entry which is preliminary data.</text>
</comment>
<evidence type="ECO:0000313" key="1">
    <source>
        <dbReference type="EMBL" id="KAK7866519.1"/>
    </source>
</evidence>
<dbReference type="Proteomes" id="UP001378592">
    <property type="component" value="Unassembled WGS sequence"/>
</dbReference>
<name>A0AAN9Z8D7_9ORTH</name>
<keyword evidence="2" id="KW-1185">Reference proteome</keyword>
<organism evidence="1 2">
    <name type="scientific">Gryllus longicercus</name>
    <dbReference type="NCBI Taxonomy" id="2509291"/>
    <lineage>
        <taxon>Eukaryota</taxon>
        <taxon>Metazoa</taxon>
        <taxon>Ecdysozoa</taxon>
        <taxon>Arthropoda</taxon>
        <taxon>Hexapoda</taxon>
        <taxon>Insecta</taxon>
        <taxon>Pterygota</taxon>
        <taxon>Neoptera</taxon>
        <taxon>Polyneoptera</taxon>
        <taxon>Orthoptera</taxon>
        <taxon>Ensifera</taxon>
        <taxon>Gryllidea</taxon>
        <taxon>Grylloidea</taxon>
        <taxon>Gryllidae</taxon>
        <taxon>Gryllinae</taxon>
        <taxon>Gryllus</taxon>
    </lineage>
</organism>
<evidence type="ECO:0000313" key="2">
    <source>
        <dbReference type="Proteomes" id="UP001378592"/>
    </source>
</evidence>
<gene>
    <name evidence="1" type="ORF">R5R35_002478</name>
</gene>
<dbReference type="AlphaFoldDB" id="A0AAN9Z8D7"/>
<reference evidence="1 2" key="1">
    <citation type="submission" date="2024-03" db="EMBL/GenBank/DDBJ databases">
        <title>The genome assembly and annotation of the cricket Gryllus longicercus Weissman &amp; Gray.</title>
        <authorList>
            <person name="Szrajer S."/>
            <person name="Gray D."/>
            <person name="Ylla G."/>
        </authorList>
    </citation>
    <scope>NUCLEOTIDE SEQUENCE [LARGE SCALE GENOMIC DNA]</scope>
    <source>
        <strain evidence="1">DAG 2021-001</strain>
        <tissue evidence="1">Whole body minus gut</tissue>
    </source>
</reference>
<sequence>MEEVVSQKKRRKTGLFQQSPEYYDRYVEKPLYFSKTVREEADPSANHHESKSPKMLEFTMKMHEMQSKDRNKVFQKDNSCQEKMNFESKFRTVSGKQQSPSKVDNYSKSRIPFKKIQTFPRNHTVLPIEDATRTLRDIKLNSKH</sequence>
<protein>
    <submittedName>
        <fullName evidence="1">Uncharacterized protein</fullName>
    </submittedName>
</protein>
<proteinExistence type="predicted"/>
<accession>A0AAN9Z8D7</accession>
<dbReference type="EMBL" id="JAZDUA010000145">
    <property type="protein sequence ID" value="KAK7866519.1"/>
    <property type="molecule type" value="Genomic_DNA"/>
</dbReference>